<dbReference type="NCBIfam" id="NF040572">
    <property type="entry name" value="heme_bind_FMP"/>
    <property type="match status" value="1"/>
</dbReference>
<protein>
    <submittedName>
        <fullName evidence="1">Uncharacterized protein</fullName>
    </submittedName>
</protein>
<evidence type="ECO:0000313" key="1">
    <source>
        <dbReference type="EMBL" id="TCJ19610.1"/>
    </source>
</evidence>
<comment type="caution">
    <text evidence="1">The sequence shown here is derived from an EMBL/GenBank/DDBJ whole genome shotgun (WGS) entry which is preliminary data.</text>
</comment>
<dbReference type="RefSeq" id="WP_131445550.1">
    <property type="nucleotide sequence ID" value="NZ_SJZI01000001.1"/>
</dbReference>
<dbReference type="EMBL" id="SJZI01000001">
    <property type="protein sequence ID" value="TCJ19610.1"/>
    <property type="molecule type" value="Genomic_DNA"/>
</dbReference>
<evidence type="ECO:0000313" key="2">
    <source>
        <dbReference type="Proteomes" id="UP000295334"/>
    </source>
</evidence>
<name>A0A4R1BPQ1_9BACT</name>
<proteinExistence type="predicted"/>
<dbReference type="Proteomes" id="UP000295334">
    <property type="component" value="Unassembled WGS sequence"/>
</dbReference>
<gene>
    <name evidence="1" type="ORF">EPD60_00355</name>
</gene>
<dbReference type="InterPro" id="IPR047975">
    <property type="entry name" value="Heme_bind_FMP"/>
</dbReference>
<reference evidence="1 2" key="1">
    <citation type="submission" date="2019-03" db="EMBL/GenBank/DDBJ databases">
        <authorList>
            <person name="Kim M.K.M."/>
        </authorList>
    </citation>
    <scope>NUCLEOTIDE SEQUENCE [LARGE SCALE GENOMIC DNA]</scope>
    <source>
        <strain evidence="1 2">17J68-12</strain>
    </source>
</reference>
<accession>A0A4R1BPQ1</accession>
<sequence>MEQTLQQFGMGIKFISETEEDKVDLGPLTALEGTWKSKPGDGWNVIAVPGQSGFVLEVIPYVETLSFKPVVVALNRGPFAGKTDSTGAVQSITGLMYEQIIISDCDTDFCQQRGFAKGTMIHGERGLFLNVKNFNDGFDVVRLATIPHGNALLALGQSSEAVPPNNDFFAVASTKPTLVGGGRLPLGYSDIYDRPQFPGFNQVDPNTILRSRLGDRKINAMTTLQFSTTHSNGGILNIPFIQQNIDATQMDSIFWIENLDAVSDIAGAGLQLQYTQTINLVFPATGSKAPINWPHVTVNTLIKVNE</sequence>
<organism evidence="1 2">
    <name type="scientific">Flaviaesturariibacter flavus</name>
    <dbReference type="NCBI Taxonomy" id="2502780"/>
    <lineage>
        <taxon>Bacteria</taxon>
        <taxon>Pseudomonadati</taxon>
        <taxon>Bacteroidota</taxon>
        <taxon>Chitinophagia</taxon>
        <taxon>Chitinophagales</taxon>
        <taxon>Chitinophagaceae</taxon>
        <taxon>Flaviaestuariibacter</taxon>
    </lineage>
</organism>
<keyword evidence="2" id="KW-1185">Reference proteome</keyword>
<dbReference type="AlphaFoldDB" id="A0A4R1BPQ1"/>
<dbReference type="OrthoDB" id="118689at2"/>